<evidence type="ECO:0000313" key="5">
    <source>
        <dbReference type="EMBL" id="GIM11789.1"/>
    </source>
</evidence>
<feature type="domain" description="DUF547" evidence="3">
    <location>
        <begin position="388"/>
        <end position="526"/>
    </location>
</feature>
<dbReference type="PRINTS" id="PR00160">
    <property type="entry name" value="GLUTAREDOXIN"/>
</dbReference>
<dbReference type="InterPro" id="IPR036249">
    <property type="entry name" value="Thioredoxin-like_sf"/>
</dbReference>
<gene>
    <name evidence="4" type="ORF">Vretifemale_5449</name>
    <name evidence="5" type="ORF">Vretimale_15254</name>
</gene>
<protein>
    <recommendedName>
        <fullName evidence="7">Glutaredoxin domain-containing protein</fullName>
    </recommendedName>
</protein>
<evidence type="ECO:0000313" key="6">
    <source>
        <dbReference type="Proteomes" id="UP000747110"/>
    </source>
</evidence>
<dbReference type="EMBL" id="BNCP01000007">
    <property type="protein sequence ID" value="GIL75697.1"/>
    <property type="molecule type" value="Genomic_DNA"/>
</dbReference>
<name>A0A8J4C558_9CHLO</name>
<evidence type="ECO:0000256" key="1">
    <source>
        <dbReference type="SAM" id="MobiDB-lite"/>
    </source>
</evidence>
<keyword evidence="6" id="KW-1185">Reference proteome</keyword>
<dbReference type="CDD" id="cd02066">
    <property type="entry name" value="GRX_family"/>
    <property type="match status" value="1"/>
</dbReference>
<dbReference type="EMBL" id="BNCQ01000040">
    <property type="protein sequence ID" value="GIM11789.1"/>
    <property type="molecule type" value="Genomic_DNA"/>
</dbReference>
<dbReference type="Pfam" id="PF00462">
    <property type="entry name" value="Glutaredoxin"/>
    <property type="match status" value="1"/>
</dbReference>
<organism evidence="4 6">
    <name type="scientific">Volvox reticuliferus</name>
    <dbReference type="NCBI Taxonomy" id="1737510"/>
    <lineage>
        <taxon>Eukaryota</taxon>
        <taxon>Viridiplantae</taxon>
        <taxon>Chlorophyta</taxon>
        <taxon>core chlorophytes</taxon>
        <taxon>Chlorophyceae</taxon>
        <taxon>CS clade</taxon>
        <taxon>Chlamydomonadales</taxon>
        <taxon>Volvocaceae</taxon>
        <taxon>Volvox</taxon>
    </lineage>
</organism>
<feature type="domain" description="Glutaredoxin" evidence="2">
    <location>
        <begin position="85"/>
        <end position="142"/>
    </location>
</feature>
<evidence type="ECO:0000259" key="2">
    <source>
        <dbReference type="Pfam" id="PF00462"/>
    </source>
</evidence>
<accession>A0A8J4C558</accession>
<sequence length="605" mass="65013">MGLVGQPTSFLHFRTSVKVISTAQPLLPRPYSFTWVSRNSRLLKAHVIKPLATPEASGQSSMSSASSAGPQGAALDDDLSRAPVAVMSIPACPYCKRAKEALTTAGIPYVDINVDSDQSLRQLVREITGKRTVPQIFLAGRSVGGCDDLLAQLADGSFMQQLAVAKSGSAVAVPPELLKEIQSVRQRAEAKAAQASTKTSAQPLEGLKARLQLPESQGGIARSERTIGSRVFRVFTARQLLDWLSSAGEADPWITATELLAANAVTPATLDRAEAEHVAAAVADAGSGSGTSVPHHAVGERKEMLLLTLATETPRPPAGEALNTQFWWHGPARPANEVAGNLRQLILELYDKHLSPDGRSVSYGAIRSDPQFAEFVVATAELQKVDLSPLSREELMSFAINLYNALIIHALVALNLTRMSAAQRASFFSRTAKYNIGGLDYSADDLENGVLRGNRAGASNLFNILGVHGLAGGHWKSGDPRLGKVVRPVDPRIHFALVCGAKSCPPIKLYTPSNLEEGLAAAAEAFCAGEVLVDRARREVRLSKIFKWYAVDFGPDKHARLLCIAAFLSEPARNDLLEMVRLAKSGGANIRVEYKEYDWSLNGTD</sequence>
<proteinExistence type="predicted"/>
<dbReference type="SUPFAM" id="SSF52833">
    <property type="entry name" value="Thioredoxin-like"/>
    <property type="match status" value="1"/>
</dbReference>
<dbReference type="PROSITE" id="PS51354">
    <property type="entry name" value="GLUTAREDOXIN_2"/>
    <property type="match status" value="1"/>
</dbReference>
<comment type="caution">
    <text evidence="4">The sequence shown here is derived from an EMBL/GenBank/DDBJ whole genome shotgun (WGS) entry which is preliminary data.</text>
</comment>
<dbReference type="InterPro" id="IPR006869">
    <property type="entry name" value="DUF547"/>
</dbReference>
<dbReference type="Pfam" id="PF04784">
    <property type="entry name" value="DUF547"/>
    <property type="match status" value="1"/>
</dbReference>
<dbReference type="AlphaFoldDB" id="A0A8J4C558"/>
<dbReference type="Proteomes" id="UP000747110">
    <property type="component" value="Unassembled WGS sequence"/>
</dbReference>
<dbReference type="PANTHER" id="PTHR46361">
    <property type="entry name" value="ELECTRON CARRIER/ PROTEIN DISULFIDE OXIDOREDUCTASE"/>
    <property type="match status" value="1"/>
</dbReference>
<reference evidence="4" key="1">
    <citation type="journal article" date="2021" name="Proc. Natl. Acad. Sci. U.S.A.">
        <title>Three genomes in the algal genus Volvox reveal the fate of a haploid sex-determining region after a transition to homothallism.</title>
        <authorList>
            <person name="Yamamoto K."/>
            <person name="Hamaji T."/>
            <person name="Kawai-Toyooka H."/>
            <person name="Matsuzaki R."/>
            <person name="Takahashi F."/>
            <person name="Nishimura Y."/>
            <person name="Kawachi M."/>
            <person name="Noguchi H."/>
            <person name="Minakuchi Y."/>
            <person name="Umen J.G."/>
            <person name="Toyoda A."/>
            <person name="Nozaki H."/>
        </authorList>
    </citation>
    <scope>NUCLEOTIDE SEQUENCE</scope>
    <source>
        <strain evidence="5">NIES-3785</strain>
        <strain evidence="4">NIES-3786</strain>
    </source>
</reference>
<evidence type="ECO:0000259" key="3">
    <source>
        <dbReference type="Pfam" id="PF04784"/>
    </source>
</evidence>
<feature type="compositionally biased region" description="Low complexity" evidence="1">
    <location>
        <begin position="56"/>
        <end position="74"/>
    </location>
</feature>
<evidence type="ECO:0008006" key="7">
    <source>
        <dbReference type="Google" id="ProtNLM"/>
    </source>
</evidence>
<dbReference type="OrthoDB" id="418495at2759"/>
<evidence type="ECO:0000313" key="4">
    <source>
        <dbReference type="EMBL" id="GIL75697.1"/>
    </source>
</evidence>
<dbReference type="PANTHER" id="PTHR46361:SF3">
    <property type="entry name" value="ELECTRON CARRIER_ PROTEIN DISULFIDE OXIDOREDUCTASE"/>
    <property type="match status" value="1"/>
</dbReference>
<dbReference type="InterPro" id="IPR014025">
    <property type="entry name" value="Glutaredoxin_subgr"/>
</dbReference>
<dbReference type="Gene3D" id="3.40.30.10">
    <property type="entry name" value="Glutaredoxin"/>
    <property type="match status" value="1"/>
</dbReference>
<feature type="region of interest" description="Disordered" evidence="1">
    <location>
        <begin position="54"/>
        <end position="74"/>
    </location>
</feature>
<dbReference type="Proteomes" id="UP000722791">
    <property type="component" value="Unassembled WGS sequence"/>
</dbReference>
<dbReference type="InterPro" id="IPR002109">
    <property type="entry name" value="Glutaredoxin"/>
</dbReference>